<feature type="compositionally biased region" description="Basic and acidic residues" evidence="1">
    <location>
        <begin position="41"/>
        <end position="54"/>
    </location>
</feature>
<dbReference type="Proteomes" id="UP000789342">
    <property type="component" value="Unassembled WGS sequence"/>
</dbReference>
<evidence type="ECO:0000313" key="3">
    <source>
        <dbReference type="Proteomes" id="UP000789342"/>
    </source>
</evidence>
<sequence>MPSGKDLGCGDSRKRGHNAEDCPKEDKFSQESFGTEGTQLDENRELGHLSKDSESSEETTDDYPSEILEDISIEENTEYLEEIMTGHPSKDLEKLLDNDETLMTENKRNNNVNEGEGNTGECLEEKTILIRADPVTKKSDQPSRIIACQGIPKFGGDDWKSNTINMTPAPSQSDIIWSIEVKIKHKWKNKMIDDLTSYQQPALADRLL</sequence>
<name>A0A9N8ZLT5_9GLOM</name>
<reference evidence="2" key="1">
    <citation type="submission" date="2021-06" db="EMBL/GenBank/DDBJ databases">
        <authorList>
            <person name="Kallberg Y."/>
            <person name="Tangrot J."/>
            <person name="Rosling A."/>
        </authorList>
    </citation>
    <scope>NUCLEOTIDE SEQUENCE</scope>
    <source>
        <strain evidence="2">CL551</strain>
    </source>
</reference>
<organism evidence="2 3">
    <name type="scientific">Acaulospora morrowiae</name>
    <dbReference type="NCBI Taxonomy" id="94023"/>
    <lineage>
        <taxon>Eukaryota</taxon>
        <taxon>Fungi</taxon>
        <taxon>Fungi incertae sedis</taxon>
        <taxon>Mucoromycota</taxon>
        <taxon>Glomeromycotina</taxon>
        <taxon>Glomeromycetes</taxon>
        <taxon>Diversisporales</taxon>
        <taxon>Acaulosporaceae</taxon>
        <taxon>Acaulospora</taxon>
    </lineage>
</organism>
<evidence type="ECO:0000313" key="2">
    <source>
        <dbReference type="EMBL" id="CAG8500213.1"/>
    </source>
</evidence>
<keyword evidence="3" id="KW-1185">Reference proteome</keyword>
<feature type="compositionally biased region" description="Polar residues" evidence="1">
    <location>
        <begin position="30"/>
        <end position="40"/>
    </location>
</feature>
<comment type="caution">
    <text evidence="2">The sequence shown here is derived from an EMBL/GenBank/DDBJ whole genome shotgun (WGS) entry which is preliminary data.</text>
</comment>
<feature type="region of interest" description="Disordered" evidence="1">
    <location>
        <begin position="1"/>
        <end position="67"/>
    </location>
</feature>
<dbReference type="AlphaFoldDB" id="A0A9N8ZLT5"/>
<feature type="compositionally biased region" description="Acidic residues" evidence="1">
    <location>
        <begin position="55"/>
        <end position="67"/>
    </location>
</feature>
<gene>
    <name evidence="2" type="ORF">AMORRO_LOCUS3215</name>
</gene>
<dbReference type="EMBL" id="CAJVPV010001516">
    <property type="protein sequence ID" value="CAG8500213.1"/>
    <property type="molecule type" value="Genomic_DNA"/>
</dbReference>
<accession>A0A9N8ZLT5</accession>
<evidence type="ECO:0000256" key="1">
    <source>
        <dbReference type="SAM" id="MobiDB-lite"/>
    </source>
</evidence>
<proteinExistence type="predicted"/>
<feature type="compositionally biased region" description="Basic and acidic residues" evidence="1">
    <location>
        <begin position="11"/>
        <end position="29"/>
    </location>
</feature>
<protein>
    <submittedName>
        <fullName evidence="2">8363_t:CDS:1</fullName>
    </submittedName>
</protein>